<dbReference type="Gene3D" id="2.40.70.10">
    <property type="entry name" value="Acid Proteases"/>
    <property type="match status" value="1"/>
</dbReference>
<dbReference type="Pfam" id="PF13650">
    <property type="entry name" value="Asp_protease_2"/>
    <property type="match status" value="1"/>
</dbReference>
<dbReference type="InterPro" id="IPR021109">
    <property type="entry name" value="Peptidase_aspartic_dom_sf"/>
</dbReference>
<dbReference type="CDD" id="cd00303">
    <property type="entry name" value="retropepsin_like"/>
    <property type="match status" value="1"/>
</dbReference>
<evidence type="ECO:0008006" key="3">
    <source>
        <dbReference type="Google" id="ProtNLM"/>
    </source>
</evidence>
<organism evidence="1 2">
    <name type="scientific">Nephila pilipes</name>
    <name type="common">Giant wood spider</name>
    <name type="synonym">Nephila maculata</name>
    <dbReference type="NCBI Taxonomy" id="299642"/>
    <lineage>
        <taxon>Eukaryota</taxon>
        <taxon>Metazoa</taxon>
        <taxon>Ecdysozoa</taxon>
        <taxon>Arthropoda</taxon>
        <taxon>Chelicerata</taxon>
        <taxon>Arachnida</taxon>
        <taxon>Araneae</taxon>
        <taxon>Araneomorphae</taxon>
        <taxon>Entelegynae</taxon>
        <taxon>Araneoidea</taxon>
        <taxon>Nephilidae</taxon>
        <taxon>Nephila</taxon>
    </lineage>
</organism>
<dbReference type="AlphaFoldDB" id="A0A8X6NEU8"/>
<evidence type="ECO:0000313" key="2">
    <source>
        <dbReference type="Proteomes" id="UP000887013"/>
    </source>
</evidence>
<dbReference type="EMBL" id="BMAW01057283">
    <property type="protein sequence ID" value="GFT09913.1"/>
    <property type="molecule type" value="Genomic_DNA"/>
</dbReference>
<dbReference type="Proteomes" id="UP000887013">
    <property type="component" value="Unassembled WGS sequence"/>
</dbReference>
<name>A0A8X6NEU8_NEPPI</name>
<reference evidence="1" key="1">
    <citation type="submission" date="2020-08" db="EMBL/GenBank/DDBJ databases">
        <title>Multicomponent nature underlies the extraordinary mechanical properties of spider dragline silk.</title>
        <authorList>
            <person name="Kono N."/>
            <person name="Nakamura H."/>
            <person name="Mori M."/>
            <person name="Yoshida Y."/>
            <person name="Ohtoshi R."/>
            <person name="Malay A.D."/>
            <person name="Moran D.A.P."/>
            <person name="Tomita M."/>
            <person name="Numata K."/>
            <person name="Arakawa K."/>
        </authorList>
    </citation>
    <scope>NUCLEOTIDE SEQUENCE</scope>
</reference>
<sequence length="227" mass="25474">MVTVFDSSGQGHDCAVLLDSGSEATFISESLVNKLHIKRSNARINVKGLGSSEAAVTRGLVSVNIAPIYGADKKCLLLDAFILNKLTSDLPSELVSVKDLRQIVKSVTDTIAQNTIFGWVVSGKLKIKNDTAHQVNSYRIPLSCENSIDQALKRFWELEEIPSFAPRLSEEEFCEAHYRVEKNGRFIVKLPIFDEEKKMGNSKPLAISRFLAMERKFAKNKHFEEHY</sequence>
<gene>
    <name evidence="1" type="primary">X975_23942</name>
    <name evidence="1" type="ORF">NPIL_249921</name>
</gene>
<dbReference type="PANTHER" id="PTHR47331:SF5">
    <property type="entry name" value="RIBONUCLEASE H"/>
    <property type="match status" value="1"/>
</dbReference>
<evidence type="ECO:0000313" key="1">
    <source>
        <dbReference type="EMBL" id="GFT09913.1"/>
    </source>
</evidence>
<dbReference type="PANTHER" id="PTHR47331">
    <property type="entry name" value="PHD-TYPE DOMAIN-CONTAINING PROTEIN"/>
    <property type="match status" value="1"/>
</dbReference>
<keyword evidence="2" id="KW-1185">Reference proteome</keyword>
<proteinExistence type="predicted"/>
<dbReference type="OrthoDB" id="6431140at2759"/>
<protein>
    <recommendedName>
        <fullName evidence="3">Peptidase A2 domain-containing protein</fullName>
    </recommendedName>
</protein>
<comment type="caution">
    <text evidence="1">The sequence shown here is derived from an EMBL/GenBank/DDBJ whole genome shotgun (WGS) entry which is preliminary data.</text>
</comment>
<accession>A0A8X6NEU8</accession>